<protein>
    <recommendedName>
        <fullName evidence="4">Lipoprotein</fullName>
    </recommendedName>
</protein>
<keyword evidence="1" id="KW-0472">Membrane</keyword>
<sequence length="54" mass="6124">MNVSRKSKTCMIVSLSLLSICIILIAMPAVIKEQAIWLVLFLLHNLRMEKSSVH</sequence>
<keyword evidence="1" id="KW-1133">Transmembrane helix</keyword>
<dbReference type="Proteomes" id="UP000253498">
    <property type="component" value="Unassembled WGS sequence"/>
</dbReference>
<evidence type="ECO:0000256" key="1">
    <source>
        <dbReference type="SAM" id="Phobius"/>
    </source>
</evidence>
<organism evidence="2 3">
    <name type="scientific">Enterococcus hirae</name>
    <dbReference type="NCBI Taxonomy" id="1354"/>
    <lineage>
        <taxon>Bacteria</taxon>
        <taxon>Bacillati</taxon>
        <taxon>Bacillota</taxon>
        <taxon>Bacilli</taxon>
        <taxon>Lactobacillales</taxon>
        <taxon>Enterococcaceae</taxon>
        <taxon>Enterococcus</taxon>
    </lineage>
</organism>
<gene>
    <name evidence="2" type="ORF">EB03_01673</name>
</gene>
<accession>A0AB37IE40</accession>
<evidence type="ECO:0008006" key="4">
    <source>
        <dbReference type="Google" id="ProtNLM"/>
    </source>
</evidence>
<keyword evidence="1" id="KW-0812">Transmembrane</keyword>
<evidence type="ECO:0000313" key="2">
    <source>
        <dbReference type="EMBL" id="RBT68539.1"/>
    </source>
</evidence>
<feature type="transmembrane region" description="Helical" evidence="1">
    <location>
        <begin position="12"/>
        <end position="31"/>
    </location>
</feature>
<dbReference type="AlphaFoldDB" id="A0AB37IE40"/>
<name>A0AB37IE40_ENTHR</name>
<comment type="caution">
    <text evidence="2">The sequence shown here is derived from an EMBL/GenBank/DDBJ whole genome shotgun (WGS) entry which is preliminary data.</text>
</comment>
<proteinExistence type="predicted"/>
<evidence type="ECO:0000313" key="3">
    <source>
        <dbReference type="Proteomes" id="UP000253498"/>
    </source>
</evidence>
<dbReference type="EMBL" id="LESJ01000005">
    <property type="protein sequence ID" value="RBT68539.1"/>
    <property type="molecule type" value="Genomic_DNA"/>
</dbReference>
<reference evidence="2 3" key="1">
    <citation type="submission" date="2015-06" db="EMBL/GenBank/DDBJ databases">
        <title>The Genome Sequence of Enterococcus hirae 88EA1.</title>
        <authorList>
            <consortium name="The Broad Institute Genomics Platform"/>
            <consortium name="The Broad Institute Genome Sequencing Center for Infectious Disease"/>
            <person name="Earl A.M."/>
            <person name="Van Tyne D."/>
            <person name="Lebreton F."/>
            <person name="Saavedra J.T."/>
            <person name="Gilmore M.S."/>
            <person name="Manson McGuire A."/>
            <person name="Clock S."/>
            <person name="Crupain M."/>
            <person name="Rangan U."/>
            <person name="Young S."/>
            <person name="Abouelleil A."/>
            <person name="Cao P."/>
            <person name="Chapman S.B."/>
            <person name="Griggs A."/>
            <person name="Priest M."/>
            <person name="Shea T."/>
            <person name="Wortman J."/>
            <person name="Nusbaum C."/>
            <person name="Birren B."/>
        </authorList>
    </citation>
    <scope>NUCLEOTIDE SEQUENCE [LARGE SCALE GENOMIC DNA]</scope>
    <source>
        <strain evidence="2 3">88EA1</strain>
    </source>
</reference>